<evidence type="ECO:0000313" key="7">
    <source>
        <dbReference type="Proteomes" id="UP000620224"/>
    </source>
</evidence>
<feature type="region of interest" description="Disordered" evidence="4">
    <location>
        <begin position="980"/>
        <end position="1003"/>
    </location>
</feature>
<keyword evidence="7" id="KW-1185">Reference proteome</keyword>
<gene>
    <name evidence="6" type="ORF">GCM10010503_38850</name>
</gene>
<keyword evidence="3" id="KW-0843">Virulence</keyword>
<feature type="region of interest" description="Disordered" evidence="4">
    <location>
        <begin position="63"/>
        <end position="106"/>
    </location>
</feature>
<dbReference type="Gene3D" id="2.180.10.10">
    <property type="entry name" value="RHS repeat-associated core"/>
    <property type="match status" value="2"/>
</dbReference>
<accession>A0A918JAB9</accession>
<dbReference type="GO" id="GO:0005576">
    <property type="term" value="C:extracellular region"/>
    <property type="evidence" value="ECO:0007669"/>
    <property type="project" value="UniProtKB-SubCell"/>
</dbReference>
<feature type="chain" id="PRO_5037182000" evidence="5">
    <location>
        <begin position="21"/>
        <end position="2160"/>
    </location>
</feature>
<evidence type="ECO:0000256" key="2">
    <source>
        <dbReference type="ARBA" id="ARBA00022525"/>
    </source>
</evidence>
<dbReference type="InterPro" id="IPR031325">
    <property type="entry name" value="RHS_repeat"/>
</dbReference>
<feature type="region of interest" description="Disordered" evidence="4">
    <location>
        <begin position="1613"/>
        <end position="1676"/>
    </location>
</feature>
<dbReference type="EMBL" id="BMUE01000008">
    <property type="protein sequence ID" value="GGW58058.1"/>
    <property type="molecule type" value="Genomic_DNA"/>
</dbReference>
<dbReference type="InterPro" id="IPR022385">
    <property type="entry name" value="Rhs_assc_core"/>
</dbReference>
<dbReference type="Proteomes" id="UP000620224">
    <property type="component" value="Unassembled WGS sequence"/>
</dbReference>
<comment type="subcellular location">
    <subcellularLocation>
        <location evidence="1">Secreted</location>
    </subcellularLocation>
</comment>
<evidence type="ECO:0000256" key="5">
    <source>
        <dbReference type="SAM" id="SignalP"/>
    </source>
</evidence>
<feature type="compositionally biased region" description="Polar residues" evidence="4">
    <location>
        <begin position="1175"/>
        <end position="1186"/>
    </location>
</feature>
<reference evidence="6" key="2">
    <citation type="submission" date="2020-09" db="EMBL/GenBank/DDBJ databases">
        <authorList>
            <person name="Sun Q."/>
            <person name="Ohkuma M."/>
        </authorList>
    </citation>
    <scope>NUCLEOTIDE SEQUENCE</scope>
    <source>
        <strain evidence="6">JCM 4490</strain>
    </source>
</reference>
<keyword evidence="5" id="KW-0732">Signal</keyword>
<feature type="compositionally biased region" description="Polar residues" evidence="4">
    <location>
        <begin position="1652"/>
        <end position="1662"/>
    </location>
</feature>
<feature type="compositionally biased region" description="Polar residues" evidence="4">
    <location>
        <begin position="1621"/>
        <end position="1632"/>
    </location>
</feature>
<feature type="region of interest" description="Disordered" evidence="4">
    <location>
        <begin position="1917"/>
        <end position="1940"/>
    </location>
</feature>
<evidence type="ECO:0000313" key="6">
    <source>
        <dbReference type="EMBL" id="GGW58058.1"/>
    </source>
</evidence>
<dbReference type="NCBIfam" id="TIGR03696">
    <property type="entry name" value="Rhs_assc_core"/>
    <property type="match status" value="1"/>
</dbReference>
<comment type="caution">
    <text evidence="6">The sequence shown here is derived from an EMBL/GenBank/DDBJ whole genome shotgun (WGS) entry which is preliminary data.</text>
</comment>
<feature type="region of interest" description="Disordered" evidence="4">
    <location>
        <begin position="2113"/>
        <end position="2135"/>
    </location>
</feature>
<dbReference type="Pfam" id="PF05593">
    <property type="entry name" value="RHS_repeat"/>
    <property type="match status" value="1"/>
</dbReference>
<organism evidence="6 7">
    <name type="scientific">Streptomyces lucensis JCM 4490</name>
    <dbReference type="NCBI Taxonomy" id="1306176"/>
    <lineage>
        <taxon>Bacteria</taxon>
        <taxon>Bacillati</taxon>
        <taxon>Actinomycetota</taxon>
        <taxon>Actinomycetes</taxon>
        <taxon>Kitasatosporales</taxon>
        <taxon>Streptomycetaceae</taxon>
        <taxon>Streptomyces</taxon>
    </lineage>
</organism>
<protein>
    <submittedName>
        <fullName evidence="6">Uncharacterized protein</fullName>
    </submittedName>
</protein>
<feature type="compositionally biased region" description="Polar residues" evidence="4">
    <location>
        <begin position="1029"/>
        <end position="1048"/>
    </location>
</feature>
<dbReference type="PANTHER" id="PTHR32305">
    <property type="match status" value="1"/>
</dbReference>
<dbReference type="InterPro" id="IPR006530">
    <property type="entry name" value="YD"/>
</dbReference>
<dbReference type="InterPro" id="IPR050708">
    <property type="entry name" value="T6SS_VgrG/RHS"/>
</dbReference>
<name>A0A918JAB9_9ACTN</name>
<sequence>MAATASLALLPGLLAPIAFAADTDPLGRPHLQPPHATKVAPFTAKVNKKAAAEVKKASAADRTAAARARHDQQRKVTWPTAGKASLSIPEQGTAKAAPGSLPVTITAPDTGKTAESIRVEVLDQKAAVKAGVQGVLLKLTSLETGGRARLGINYSAFASAYGGDWAGRLHIARLPDCALNNPSAAKCRKRITLDSANNREKDTLSAPVNFNSHSKPMLLAVAAGTQSGAGSYKATPLSASSTWEAGGSSGSFTWSYPLRVPPAAAGPQPDLSISYNSGAVDGQTANSNNQGSQIGTGFDLTSSYIERKYGSCDDDGQDGKYDLCWKYDNASLVLDGKATELVKDDETGKWRLKDDDASTITHSTGADNGDQGTTGLDGEGEYWTVTTGQGTKYVFGLNKLDGAGDKDRTNSVWTVPVFGDDPVEPGFTAGNTFAERAKNQAWRWNLDYVQDTHGNAMSYWYAAEHNNYDKLGDDNTGTDYIRGGYLKEIRYGQRTDNLFSGKPAASDKVVFSYGERCLASGTGCDSLTKDTRDNWPDVPFDAICKDDDKCTGNVGPSFFTRKRLTTITTYAWNASASTPDFDPVDVWSLKQLYLDPGDTGDSTDQSLWLDEIKHTGKRGTDLSLDPVKFDHVMLPNRVDGKADDILPLDKPRLKAVTSETGAQTIVTYLDADCTAAGTKPKVDENTRRCYPVNWSPNGEKDPRLDWFQKYPVSSVSTTDPEGGSEAVQHSYQYTGGGAWHYDDDPMTPAKERTWSIWRGYQQVTRLTGVSNGTRSKETTLYLRGMNGDRVLASDGKTPEKDKRKTVTVSGIKAGEITDSEQYAGFTRESVTYNGDTEVGGTINDPWSKRTATQHKSYADTEAYYVRTAATRTRTHITSKLTPYDRVHTVKTTYDDYGMAATVEDAGDDAVQDDDKCTRTWYARNDDTGINSLVSRTRTVAASCATTDSTLNLPADSKHAGDIIADTATVYDDTTATTWSATQKPSKGDPTWTGRAKGYGSDNAPVWQKVSRTTYDALGRPKVVRDTNDLPVSSTTYQPSDSGPLTSTSVENAKTHKTTAALDFATGATLKTTDPNGKVTESEYDSLGRITKVWLPNRLKALNKTPNHVYAYHVTSADMSWVSTATLKNDGSGYNTTYEFYDSLLRSRQVQSPTPQGGRLIALTLYDTRGLAVSQQSDIWDSTSPPSSKAAEISGGQAPTQTDTTYDGAGRPTKAVTKIHGVTRWTTDTAYSGDTVATSAPIGGQATAVVTNALGQTTQRREYAGPTPTGTDFTTTDYTYTPAGQQETVTGPDHTKWSYTYDLFGRQVTATDPDKGKTATAYNDLDQVVSTTPNDEAPKKLLYEYDQLGRKTGMWQADKSDANKLAAWSFDELAKGQQDTATRYDGGVTGKAYTEKVTGYDSMYRVTGSQLILPDTEPLVTGHYVPQTLSFTTGYNLDGSISQYSAPAVGGLPAEGVSYTYNAFGQQLTAKGTTGYLQGAAFSPQGDLRQLTLGTDGASSAKKAYLTYDYEEGTRRLTRSYVTDDVHGYMPQELKFTQDDAGNVTSIFDAATQGGTTKPDYQCFAYDGNRRMTEAWTPKTADCATSGRTSANLDGAAPYWTSYTYTDAGQRRTETHHLASGDKSTAYTYNDTTTDSKPHTLDKTTGARAATYSHDSSGNTTSRPGPPDPKTQSATQQRLAWNTEGDLTKLTEGTKETSYLYDASGELLIRRAKGDGETVLYLGAGTELHLTTKGTTKTVSGTRYYTANGQTIAVRTGTSEASGTELSFLFADHHGTSSIALDLGTYAVTKRYSTPFGAQRGINPTSWPDDKAFLGKPADDSTGLTHVGAREYDPTIGQFVSVDPLLNVQEHQSLNGYAYGNNNPATLSDPGGTDPCGGLKCGHGGDKCSDPDIYCGASKSDGTADTSGDWFGGGGAANNGRAGRTSSGGGTLGTTDSGTGVVAGPSDSVQNTGGGMTGAGHGGNGDFGNFFFGLGRPFAQGLDLASVFFTPACVVEHACLTKKYDEWGAKRGWSADSTLARIGSSLPFFGRGRSAGERPVLAAERPPVSIPRGPGFRTPAEARISPNDARRIQNAADKSGYPVVVVGSRAGGIAHASSDWDYILYGPAKARNRIKNSLPRGTGDGEGSGRGRDFWQGNNSAAWRTYTELDTKLPYVVFSPR</sequence>
<dbReference type="RefSeq" id="WP_229816139.1">
    <property type="nucleotide sequence ID" value="NZ_BMUE01000008.1"/>
</dbReference>
<evidence type="ECO:0000256" key="3">
    <source>
        <dbReference type="ARBA" id="ARBA00023026"/>
    </source>
</evidence>
<dbReference type="Pfam" id="PF03534">
    <property type="entry name" value="SpvB"/>
    <property type="match status" value="1"/>
</dbReference>
<proteinExistence type="predicted"/>
<feature type="region of interest" description="Disordered" evidence="4">
    <location>
        <begin position="1024"/>
        <end position="1048"/>
    </location>
</feature>
<feature type="region of interest" description="Disordered" evidence="4">
    <location>
        <begin position="1175"/>
        <end position="1211"/>
    </location>
</feature>
<reference evidence="6" key="1">
    <citation type="journal article" date="2014" name="Int. J. Syst. Evol. Microbiol.">
        <title>Complete genome sequence of Corynebacterium casei LMG S-19264T (=DSM 44701T), isolated from a smear-ripened cheese.</title>
        <authorList>
            <consortium name="US DOE Joint Genome Institute (JGI-PGF)"/>
            <person name="Walter F."/>
            <person name="Albersmeier A."/>
            <person name="Kalinowski J."/>
            <person name="Ruckert C."/>
        </authorList>
    </citation>
    <scope>NUCLEOTIDE SEQUENCE</scope>
    <source>
        <strain evidence="6">JCM 4490</strain>
    </source>
</reference>
<dbReference type="GO" id="GO:0005737">
    <property type="term" value="C:cytoplasm"/>
    <property type="evidence" value="ECO:0007669"/>
    <property type="project" value="InterPro"/>
</dbReference>
<evidence type="ECO:0000256" key="4">
    <source>
        <dbReference type="SAM" id="MobiDB-lite"/>
    </source>
</evidence>
<feature type="signal peptide" evidence="5">
    <location>
        <begin position="1"/>
        <end position="20"/>
    </location>
</feature>
<dbReference type="NCBIfam" id="TIGR01643">
    <property type="entry name" value="YD_repeat_2x"/>
    <property type="match status" value="1"/>
</dbReference>
<keyword evidence="2" id="KW-0964">Secreted</keyword>
<dbReference type="PANTHER" id="PTHR32305:SF17">
    <property type="entry name" value="TRNA NUCLEASE WAPA"/>
    <property type="match status" value="1"/>
</dbReference>
<evidence type="ECO:0000256" key="1">
    <source>
        <dbReference type="ARBA" id="ARBA00004613"/>
    </source>
</evidence>
<dbReference type="InterPro" id="IPR003284">
    <property type="entry name" value="Sal_SpvB"/>
</dbReference>